<feature type="repeat" description="ANK" evidence="3">
    <location>
        <begin position="178"/>
        <end position="210"/>
    </location>
</feature>
<accession>A0A061SG81</accession>
<dbReference type="Pfam" id="PF12796">
    <property type="entry name" value="Ank_2"/>
    <property type="match status" value="5"/>
</dbReference>
<feature type="repeat" description="ANK" evidence="3">
    <location>
        <begin position="413"/>
        <end position="445"/>
    </location>
</feature>
<dbReference type="AlphaFoldDB" id="A0A061SG81"/>
<dbReference type="Gene3D" id="1.25.40.20">
    <property type="entry name" value="Ankyrin repeat-containing domain"/>
    <property type="match status" value="4"/>
</dbReference>
<feature type="region of interest" description="Disordered" evidence="4">
    <location>
        <begin position="1"/>
        <end position="25"/>
    </location>
</feature>
<dbReference type="InterPro" id="IPR002110">
    <property type="entry name" value="Ankyrin_rpt"/>
</dbReference>
<gene>
    <name evidence="5" type="ORF">TSPGSL018_6529</name>
</gene>
<feature type="repeat" description="ANK" evidence="3">
    <location>
        <begin position="522"/>
        <end position="547"/>
    </location>
</feature>
<evidence type="ECO:0000256" key="4">
    <source>
        <dbReference type="SAM" id="MobiDB-lite"/>
    </source>
</evidence>
<feature type="repeat" description="ANK" evidence="3">
    <location>
        <begin position="349"/>
        <end position="381"/>
    </location>
</feature>
<dbReference type="PANTHER" id="PTHR24166">
    <property type="entry name" value="ROLLING PEBBLES, ISOFORM B"/>
    <property type="match status" value="1"/>
</dbReference>
<evidence type="ECO:0000256" key="1">
    <source>
        <dbReference type="ARBA" id="ARBA00022737"/>
    </source>
</evidence>
<evidence type="ECO:0000256" key="3">
    <source>
        <dbReference type="PROSITE-ProRule" id="PRU00023"/>
    </source>
</evidence>
<dbReference type="PRINTS" id="PR01415">
    <property type="entry name" value="ANKYRIN"/>
</dbReference>
<sequence>MVKPTAPATPGADVGKGRQSNKGSNSLSSYWESVFKLRAKATSKASEATVSQMMRIIFPEFRLKIVRHFYEAAKMDIARTVGYLIAASELEPVRNIVEGTELLDDLTSKLVAGEADHLFSPEICEEMNQLIAAMVDVSRDMMEGSVSPLHMAAVCDLPLAIKFLIDRGAHTETVDMEEGATPLFLAVAIDRARIVRALCEVGANVEFRKARGNTVLFMAAASGNREPLQILLEFGADPNKPHWSGSTPLWIAASMGYCDCVKDLLDHRAYKNEPVNMRSVVELDDSCSDSIKAVIKALDSRGKLKKPEGGWTEEDGKNLMGVLAEASSKKGTASKEGGSQGASSVITKEGATPIWIAACNGHAEVCGLLLERGANVELTCDGTTPLWIAACNGHLRVLEMLRYRSNLERRAIDGATPLWVAAECGNLSCVRSLAEAGADLDARTIDQRTPLHIAAANRHLDVVLELLKRGANHNATAVDGSTPVHLLMSKRFSTSACGGSELEKVLSALLEAGVEMEATRVDGTNALHEAVRHHNIDEIKFMLEQGSVNPNQCSEDGCAPLHEAVLLNDLEAVSLLVSCESVDLNVRCTSSSPQHGATPLFLAALKGHSEALKLLLTYGADVNIDRNDVTPLMAAIDAGHTGCISMLQATIKSLLSQNKRADFGGKKFNYPSFVLNCRK</sequence>
<feature type="repeat" description="ANK" evidence="3">
    <location>
        <begin position="595"/>
        <end position="627"/>
    </location>
</feature>
<keyword evidence="1" id="KW-0677">Repeat</keyword>
<organism evidence="5">
    <name type="scientific">Tetraselmis sp. GSL018</name>
    <dbReference type="NCBI Taxonomy" id="582737"/>
    <lineage>
        <taxon>Eukaryota</taxon>
        <taxon>Viridiplantae</taxon>
        <taxon>Chlorophyta</taxon>
        <taxon>core chlorophytes</taxon>
        <taxon>Chlorodendrophyceae</taxon>
        <taxon>Chlorodendrales</taxon>
        <taxon>Chlorodendraceae</taxon>
        <taxon>Tetraselmis</taxon>
    </lineage>
</organism>
<dbReference type="InterPro" id="IPR036770">
    <property type="entry name" value="Ankyrin_rpt-contain_sf"/>
</dbReference>
<feature type="repeat" description="ANK" evidence="3">
    <location>
        <begin position="446"/>
        <end position="478"/>
    </location>
</feature>
<dbReference type="PROSITE" id="PS50297">
    <property type="entry name" value="ANK_REP_REGION"/>
    <property type="match status" value="7"/>
</dbReference>
<dbReference type="EMBL" id="GBEZ01003039">
    <property type="protein sequence ID" value="JAC82069.1"/>
    <property type="molecule type" value="Transcribed_RNA"/>
</dbReference>
<dbReference type="SMART" id="SM00248">
    <property type="entry name" value="ANK"/>
    <property type="match status" value="13"/>
</dbReference>
<proteinExistence type="predicted"/>
<dbReference type="InterPro" id="IPR050889">
    <property type="entry name" value="Dendritic_Spine_Reg/Scaffold"/>
</dbReference>
<evidence type="ECO:0000313" key="5">
    <source>
        <dbReference type="EMBL" id="JAC82069.1"/>
    </source>
</evidence>
<dbReference type="PROSITE" id="PS50088">
    <property type="entry name" value="ANK_REPEAT"/>
    <property type="match status" value="8"/>
</dbReference>
<feature type="repeat" description="ANK" evidence="3">
    <location>
        <begin position="144"/>
        <end position="176"/>
    </location>
</feature>
<name>A0A061SG81_9CHLO</name>
<dbReference type="PANTHER" id="PTHR24166:SF63">
    <property type="entry name" value="ANKYRIN REPEAT DOMAIN 29"/>
    <property type="match status" value="1"/>
</dbReference>
<keyword evidence="2 3" id="KW-0040">ANK repeat</keyword>
<dbReference type="SUPFAM" id="SSF48403">
    <property type="entry name" value="Ankyrin repeat"/>
    <property type="match status" value="2"/>
</dbReference>
<protein>
    <submittedName>
        <fullName evidence="5">Serine threonine-protein phosphatase 6 regulatory ankyrin repeat subunit a-like</fullName>
    </submittedName>
</protein>
<reference evidence="5" key="1">
    <citation type="submission" date="2014-05" db="EMBL/GenBank/DDBJ databases">
        <title>The transcriptome of the halophilic microalga Tetraselmis sp. GSL018 isolated from the Great Salt Lake, Utah.</title>
        <authorList>
            <person name="Jinkerson R.E."/>
            <person name="D'Adamo S."/>
            <person name="Posewitz M.C."/>
        </authorList>
    </citation>
    <scope>NUCLEOTIDE SEQUENCE</scope>
    <source>
        <strain evidence="5">GSL018</strain>
    </source>
</reference>
<feature type="repeat" description="ANK" evidence="3">
    <location>
        <begin position="211"/>
        <end position="239"/>
    </location>
</feature>
<evidence type="ECO:0000256" key="2">
    <source>
        <dbReference type="ARBA" id="ARBA00023043"/>
    </source>
</evidence>